<dbReference type="Bgee" id="ENSG00000100385">
    <property type="expression patterns" value="Expressed in granulocyte and 154 other cell types or tissues"/>
</dbReference>
<dbReference type="AlphaFoldDB" id="H7C1H9"/>
<reference evidence="4 5" key="1">
    <citation type="journal article" date="2001" name="Nature">
        <title>Initial sequencing and analysis of the human genome.</title>
        <authorList>
            <consortium name="International Human Genome Sequencing Consortium"/>
            <person name="Lander E.S."/>
            <person name="Linton L.M."/>
            <person name="Birren B."/>
            <person name="Nusbaum C."/>
            <person name="Zody M.C."/>
            <person name="Baldwin J."/>
            <person name="Devon K."/>
            <person name="Dewar K."/>
            <person name="Doyle M."/>
            <person name="FitzHugh W."/>
            <person name="Funke R."/>
            <person name="Gage D."/>
            <person name="Harris K."/>
            <person name="Heaford A."/>
            <person name="Howland J."/>
            <person name="Kann L."/>
            <person name="Lehoczky J."/>
            <person name="LeVine R."/>
            <person name="McEwan P."/>
            <person name="McKernan K."/>
            <person name="Meldrim J."/>
            <person name="Mesirov J.P."/>
            <person name="Miranda C."/>
            <person name="Morris W."/>
            <person name="Naylor J."/>
            <person name="Raymond C."/>
            <person name="Rosetti M."/>
            <person name="Santos R."/>
            <person name="Sheridan A."/>
            <person name="Sougnez C."/>
            <person name="Stange-Thomann N."/>
            <person name="Stojanovic N."/>
            <person name="Subramanian A."/>
            <person name="Wyman D."/>
            <person name="Rogers J."/>
            <person name="Sulston J."/>
            <person name="Ainscough R."/>
            <person name="Beck S."/>
            <person name="Bentley D."/>
            <person name="Burton J."/>
            <person name="Clee C."/>
            <person name="Carter N."/>
            <person name="Coulson A."/>
            <person name="Deadman R."/>
            <person name="Deloukas P."/>
            <person name="Dunham A."/>
            <person name="Dunham I."/>
            <person name="Durbin R."/>
            <person name="French L."/>
            <person name="Grafham D."/>
            <person name="Gregory S."/>
            <person name="Hubbard T."/>
            <person name="Humphray S."/>
            <person name="Hunt A."/>
            <person name="Jones M."/>
            <person name="Lloyd C."/>
            <person name="McMurray A."/>
            <person name="Matthews L."/>
            <person name="Mercer S."/>
            <person name="Milne S."/>
            <person name="Mullikin J.C."/>
            <person name="Mungall A."/>
            <person name="Plumb R."/>
            <person name="Ross M."/>
            <person name="Shownkeen R."/>
            <person name="Sims S."/>
            <person name="Waterston R.H."/>
            <person name="Wilson R.K."/>
            <person name="Hillier L.W."/>
            <person name="McPherson J.D."/>
            <person name="Marra M.A."/>
            <person name="Mardis E.R."/>
            <person name="Fulton L.A."/>
            <person name="Chinwalla A.T."/>
            <person name="Pepin K.H."/>
            <person name="Gish W.R."/>
            <person name="Chissoe S.L."/>
            <person name="Wendl M.C."/>
            <person name="Delehaunty K.D."/>
            <person name="Miner T.L."/>
            <person name="Delehaunty A."/>
            <person name="Kramer J.B."/>
            <person name="Cook L.L."/>
            <person name="Fulton R.S."/>
            <person name="Johnson D.L."/>
            <person name="Minx P.J."/>
            <person name="Clifton S.W."/>
            <person name="Hawkins T."/>
            <person name="Branscomb E."/>
            <person name="Predki P."/>
            <person name="Richardson P."/>
            <person name="Wenning S."/>
            <person name="Slezak T."/>
            <person name="Doggett N."/>
            <person name="Cheng J.F."/>
            <person name="Olsen A."/>
            <person name="Lucas S."/>
            <person name="Elkin C."/>
            <person name="Uberbacher E."/>
            <person name="Frazier M."/>
            <person name="Gibbs R.A."/>
            <person name="Muzny D.M."/>
            <person name="Scherer S.E."/>
            <person name="Bouck J.B."/>
            <person name="Sodergren E.J."/>
            <person name="Worley K.C."/>
            <person name="Rives C.M."/>
            <person name="Gorrell J.H."/>
            <person name="Metzker M.L."/>
            <person name="Naylor S.L."/>
            <person name="Kucherlapati R.S."/>
            <person name="Nelson D.L."/>
            <person name="Weinstock G.M."/>
            <person name="Sakaki Y."/>
            <person name="Fujiyama A."/>
            <person name="Hattori M."/>
            <person name="Yada T."/>
            <person name="Toyoda A."/>
            <person name="Itoh T."/>
            <person name="Kawagoe C."/>
            <person name="Watanabe H."/>
            <person name="Totoki Y."/>
            <person name="Taylor T."/>
            <person name="Weissenbach J."/>
            <person name="Heilig R."/>
            <person name="Saurin W."/>
            <person name="Artiguenave F."/>
            <person name="Brottier P."/>
            <person name="Bruls T."/>
            <person name="Pelletier E."/>
            <person name="Robert C."/>
            <person name="Wincker P."/>
            <person name="Smith D.R."/>
            <person name="Doucette-Stamm L."/>
            <person name="Rubenfield M."/>
            <person name="Weinstock K."/>
            <person name="Lee H.M."/>
            <person name="Dubois J."/>
            <person name="Rosenthal A."/>
            <person name="Platzer M."/>
            <person name="Nyakatura G."/>
            <person name="Taudien S."/>
            <person name="Rump A."/>
            <person name="Yang H."/>
            <person name="Yu J."/>
            <person name="Wang J."/>
            <person name="Huang G."/>
            <person name="Gu J."/>
            <person name="Hood L."/>
            <person name="Rowen L."/>
            <person name="Madan A."/>
            <person name="Qin S."/>
            <person name="Davis R.W."/>
            <person name="Federspiel N.A."/>
            <person name="Abola A.P."/>
            <person name="Proctor M.J."/>
            <person name="Myers R.M."/>
            <person name="Schmutz J."/>
            <person name="Dickson M."/>
            <person name="Grimwood J."/>
            <person name="Cox D.R."/>
            <person name="Olson M.V."/>
            <person name="Kaul R."/>
            <person name="Raymond C."/>
            <person name="Shimizu N."/>
            <person name="Kawasaki K."/>
            <person name="Minoshima S."/>
            <person name="Evans G.A."/>
            <person name="Athanasiou M."/>
            <person name="Schultz R."/>
            <person name="Roe B.A."/>
            <person name="Chen F."/>
            <person name="Pan H."/>
            <person name="Ramser J."/>
            <person name="Lehrach H."/>
            <person name="Reinhardt R."/>
            <person name="McCombie W.R."/>
            <person name="de la Bastide M."/>
            <person name="Dedhia N."/>
            <person name="Blocker H."/>
            <person name="Hornischer K."/>
            <person name="Nordsiek G."/>
            <person name="Agarwala R."/>
            <person name="Aravind L."/>
            <person name="Bailey J.A."/>
            <person name="Bateman A."/>
            <person name="Batzoglou S."/>
            <person name="Birney E."/>
            <person name="Bork P."/>
            <person name="Brown D.G."/>
            <person name="Burge C.B."/>
            <person name="Cerutti L."/>
            <person name="Chen H.C."/>
            <person name="Church D."/>
            <person name="Clamp M."/>
            <person name="Copley R.R."/>
            <person name="Doerks T."/>
            <person name="Eddy S.R."/>
            <person name="Eichler E.E."/>
            <person name="Furey T.S."/>
            <person name="Galagan J."/>
            <person name="Gilbert J.G."/>
            <person name="Harmon C."/>
            <person name="Hayashizaki Y."/>
            <person name="Haussler D."/>
            <person name="Hermjakob H."/>
            <person name="Hokamp K."/>
            <person name="Jang W."/>
            <person name="Johnson L.S."/>
            <person name="Jones T.A."/>
            <person name="Kasif S."/>
            <person name="Kaspryzk A."/>
            <person name="Kennedy S."/>
            <person name="Kent W.J."/>
            <person name="Kitts P."/>
            <person name="Koonin E.V."/>
            <person name="Korf I."/>
            <person name="Kulp D."/>
            <person name="Lancet D."/>
            <person name="Lowe T.M."/>
            <person name="McLysaght A."/>
            <person name="Mikkelsen T."/>
            <person name="Moran J.V."/>
            <person name="Mulder N."/>
            <person name="Pollara V.J."/>
            <person name="Ponting C.P."/>
            <person name="Schuler G."/>
            <person name="Schultz J."/>
            <person name="Slater G."/>
            <person name="Smit A.F."/>
            <person name="Stupka E."/>
            <person name="Szustakowski J."/>
            <person name="Thierry-Mieg D."/>
            <person name="Thierry-Mieg J."/>
            <person name="Wagner L."/>
            <person name="Wallis J."/>
            <person name="Wheeler R."/>
            <person name="Williams A."/>
            <person name="Wolf Y.I."/>
            <person name="Wolfe K.H."/>
            <person name="Yang S.P."/>
            <person name="Yeh R.F."/>
            <person name="Collins F."/>
            <person name="Guyer M.S."/>
            <person name="Peterson J."/>
            <person name="Felsenfeld A."/>
            <person name="Wetterstrand K.A."/>
            <person name="Patrinos A."/>
            <person name="Morgan M.J."/>
            <person name="de Jong P."/>
            <person name="Catanese J.J."/>
            <person name="Osoegawa K."/>
            <person name="Shizuya H."/>
            <person name="Choi S."/>
            <person name="Chen Y.J."/>
        </authorList>
    </citation>
    <scope>NUCLEOTIDE SEQUENCE [LARGE SCALE GENOMIC DNA]</scope>
</reference>
<name>H7C1H9_HUMAN</name>
<dbReference type="Ensembl" id="ENST00000440958.2">
    <property type="protein sequence ID" value="ENSP00000400416.2"/>
    <property type="gene ID" value="ENSG00000100385.15"/>
</dbReference>
<dbReference type="Gene3D" id="2.60.40.10">
    <property type="entry name" value="Immunoglobulins"/>
    <property type="match status" value="1"/>
</dbReference>
<dbReference type="ChiTaRS" id="IL2RB">
    <property type="organism name" value="human"/>
</dbReference>
<gene>
    <name evidence="4" type="primary">IL2RB</name>
</gene>
<reference evidence="4" key="5">
    <citation type="submission" date="2025-09" db="UniProtKB">
        <authorList>
            <consortium name="Ensembl"/>
        </authorList>
    </citation>
    <scope>IDENTIFICATION</scope>
</reference>
<comment type="similarity">
    <text evidence="1">Belongs to the type I cytokine receptor family. Type 4 subfamily.</text>
</comment>
<dbReference type="OpenTargets" id="ENSG00000100385"/>
<dbReference type="InterPro" id="IPR036116">
    <property type="entry name" value="FN3_sf"/>
</dbReference>
<reference evidence="4" key="4">
    <citation type="submission" date="2025-08" db="UniProtKB">
        <authorList>
            <consortium name="Ensembl"/>
        </authorList>
    </citation>
    <scope>IDENTIFICATION</scope>
</reference>
<feature type="signal peptide" evidence="2">
    <location>
        <begin position="1"/>
        <end position="26"/>
    </location>
</feature>
<dbReference type="Pfam" id="PF18707">
    <property type="entry name" value="IL2RB_N1"/>
    <property type="match status" value="1"/>
</dbReference>
<keyword evidence="2" id="KW-0732">Signal</keyword>
<dbReference type="EMBL" id="Z82188">
    <property type="status" value="NOT_ANNOTATED_CDS"/>
    <property type="molecule type" value="Genomic_DNA"/>
</dbReference>
<dbReference type="ExpressionAtlas" id="H7C1H9">
    <property type="expression patterns" value="baseline and differential"/>
</dbReference>
<keyword evidence="5" id="KW-1185">Reference proteome</keyword>
<dbReference type="InterPro" id="IPR013783">
    <property type="entry name" value="Ig-like_fold"/>
</dbReference>
<evidence type="ECO:0000313" key="4">
    <source>
        <dbReference type="Ensembl" id="ENSP00000400416.2"/>
    </source>
</evidence>
<evidence type="ECO:0000256" key="1">
    <source>
        <dbReference type="ARBA" id="ARBA00008280"/>
    </source>
</evidence>
<dbReference type="Ensembl" id="ENST00000440958.2">
    <property type="protein sequence ID" value="ENSP00000400416.2"/>
    <property type="gene ID" value="ENSG00000100385.16"/>
</dbReference>
<evidence type="ECO:0000313" key="5">
    <source>
        <dbReference type="Proteomes" id="UP000005640"/>
    </source>
</evidence>
<accession>H7C1H9</accession>
<dbReference type="OrthoDB" id="9419853at2759"/>
<dbReference type="EMBL" id="KF457432">
    <property type="status" value="NOT_ANNOTATED_CDS"/>
    <property type="molecule type" value="Genomic_DNA"/>
</dbReference>
<dbReference type="GeneTree" id="ENSGT00510000049239"/>
<proteinExistence type="inferred from homology"/>
<dbReference type="EMBL" id="AL022314">
    <property type="status" value="NOT_ANNOTATED_CDS"/>
    <property type="molecule type" value="Genomic_DNA"/>
</dbReference>
<dbReference type="SUPFAM" id="SSF49265">
    <property type="entry name" value="Fibronectin type III"/>
    <property type="match status" value="1"/>
</dbReference>
<evidence type="ECO:0000259" key="3">
    <source>
        <dbReference type="Pfam" id="PF18707"/>
    </source>
</evidence>
<organism evidence="4 5">
    <name type="scientific">Homo sapiens</name>
    <name type="common">Human</name>
    <dbReference type="NCBI Taxonomy" id="9606"/>
    <lineage>
        <taxon>Eukaryota</taxon>
        <taxon>Metazoa</taxon>
        <taxon>Chordata</taxon>
        <taxon>Craniata</taxon>
        <taxon>Vertebrata</taxon>
        <taxon>Euteleostomi</taxon>
        <taxon>Mammalia</taxon>
        <taxon>Eutheria</taxon>
        <taxon>Euarchontoglires</taxon>
        <taxon>Primates</taxon>
        <taxon>Haplorrhini</taxon>
        <taxon>Catarrhini</taxon>
        <taxon>Hominidae</taxon>
        <taxon>Homo</taxon>
    </lineage>
</organism>
<feature type="domain" description="Interleukin-2 receptor subunit beta N-terminal" evidence="3">
    <location>
        <begin position="32"/>
        <end position="70"/>
    </location>
</feature>
<dbReference type="Proteomes" id="UP000005640">
    <property type="component" value="Chromosome 22"/>
</dbReference>
<reference evidence="4 5" key="3">
    <citation type="journal article" date="2008" name="Genome Biol.">
        <title>Finishing the finished human chromosome 22 sequence.</title>
        <authorList>
            <person name="Cole C.G."/>
            <person name="McCann O.T."/>
            <person name="Collins J.E."/>
            <person name="Oliver K."/>
            <person name="Willey D."/>
            <person name="Gribble S.M."/>
            <person name="Yang F."/>
            <person name="McLaren K."/>
            <person name="Rogers J."/>
            <person name="Ning Z."/>
            <person name="Beare D.M."/>
            <person name="Dunham I."/>
        </authorList>
    </citation>
    <scope>NUCLEOTIDE SEQUENCE [LARGE SCALE GENOMIC DNA]</scope>
</reference>
<evidence type="ECO:0000256" key="2">
    <source>
        <dbReference type="SAM" id="SignalP"/>
    </source>
</evidence>
<dbReference type="EMBL" id="KF457436">
    <property type="status" value="NOT_ANNOTATED_CDS"/>
    <property type="molecule type" value="Genomic_DNA"/>
</dbReference>
<sequence>MAAPALSWRLPLLILLLPLATSWASAAVNGTSQFTCFYNSRANISCVWSQDGALQDTSCQVHAWPDRRSLQLPWDQAGMREQDKVPMREECHGASGGGSAPHSGWHRGPSLALLPGAILAAERSEKSPLGQLCGSFLFF</sequence>
<dbReference type="MassIVE" id="H7C1H9"/>
<protein>
    <submittedName>
        <fullName evidence="4">Interleukin 2 receptor subunit beta</fullName>
    </submittedName>
</protein>
<reference evidence="4 5" key="2">
    <citation type="journal article" date="2004" name="Nature">
        <title>Finishing the euchromatic sequence of the human genome.</title>
        <authorList>
            <consortium name="International Human Genome Sequencing Consortium"/>
        </authorList>
    </citation>
    <scope>NUCLEOTIDE SEQUENCE [LARGE SCALE GENOMIC DNA]</scope>
</reference>
<dbReference type="HOGENOM" id="CLU_2242651_0_0_1"/>
<dbReference type="VEuPathDB" id="HostDB:ENSG00000100385"/>
<dbReference type="HGNC" id="HGNC:6009">
    <property type="gene designation" value="IL2RB"/>
</dbReference>
<dbReference type="InterPro" id="IPR040951">
    <property type="entry name" value="IL2RB_N1"/>
</dbReference>
<feature type="chain" id="PRO_5036501971" evidence="2">
    <location>
        <begin position="27"/>
        <end position="139"/>
    </location>
</feature>
<dbReference type="UCSC" id="uc062dwl.1">
    <property type="organism name" value="human"/>
</dbReference>